<organism evidence="2 3">
    <name type="scientific">Actinacidiphila yanglinensis</name>
    <dbReference type="NCBI Taxonomy" id="310779"/>
    <lineage>
        <taxon>Bacteria</taxon>
        <taxon>Bacillati</taxon>
        <taxon>Actinomycetota</taxon>
        <taxon>Actinomycetes</taxon>
        <taxon>Kitasatosporales</taxon>
        <taxon>Streptomycetaceae</taxon>
        <taxon>Actinacidiphila</taxon>
    </lineage>
</organism>
<evidence type="ECO:0000313" key="3">
    <source>
        <dbReference type="Proteomes" id="UP000236754"/>
    </source>
</evidence>
<evidence type="ECO:0000256" key="1">
    <source>
        <dbReference type="ARBA" id="ARBA00006479"/>
    </source>
</evidence>
<proteinExistence type="inferred from homology"/>
<dbReference type="GO" id="GO:0016301">
    <property type="term" value="F:kinase activity"/>
    <property type="evidence" value="ECO:0007669"/>
    <property type="project" value="UniProtKB-KW"/>
</dbReference>
<gene>
    <name evidence="2" type="ORF">SAMN05216223_12461</name>
</gene>
<dbReference type="OrthoDB" id="49666at2"/>
<dbReference type="PANTHER" id="PTHR18964:SF169">
    <property type="entry name" value="N-ACETYLMANNOSAMINE KINASE"/>
    <property type="match status" value="1"/>
</dbReference>
<reference evidence="2 3" key="1">
    <citation type="submission" date="2016-10" db="EMBL/GenBank/DDBJ databases">
        <authorList>
            <person name="de Groot N.N."/>
        </authorList>
    </citation>
    <scope>NUCLEOTIDE SEQUENCE [LARGE SCALE GENOMIC DNA]</scope>
    <source>
        <strain evidence="2 3">CGMCC 4.2023</strain>
    </source>
</reference>
<dbReference type="Pfam" id="PF00480">
    <property type="entry name" value="ROK"/>
    <property type="match status" value="1"/>
</dbReference>
<dbReference type="InterPro" id="IPR000600">
    <property type="entry name" value="ROK"/>
</dbReference>
<dbReference type="EMBL" id="FNVU01000024">
    <property type="protein sequence ID" value="SEG91715.1"/>
    <property type="molecule type" value="Genomic_DNA"/>
</dbReference>
<accession>A0A1H6E499</accession>
<dbReference type="SUPFAM" id="SSF53067">
    <property type="entry name" value="Actin-like ATPase domain"/>
    <property type="match status" value="1"/>
</dbReference>
<dbReference type="PANTHER" id="PTHR18964">
    <property type="entry name" value="ROK (REPRESSOR, ORF, KINASE) FAMILY"/>
    <property type="match status" value="1"/>
</dbReference>
<dbReference type="Gene3D" id="3.30.420.40">
    <property type="match status" value="2"/>
</dbReference>
<evidence type="ECO:0000313" key="2">
    <source>
        <dbReference type="EMBL" id="SEG91715.1"/>
    </source>
</evidence>
<name>A0A1H6E499_9ACTN</name>
<keyword evidence="2" id="KW-0418">Kinase</keyword>
<comment type="similarity">
    <text evidence="1">Belongs to the ROK (NagC/XylR) family.</text>
</comment>
<keyword evidence="3" id="KW-1185">Reference proteome</keyword>
<dbReference type="InterPro" id="IPR043129">
    <property type="entry name" value="ATPase_NBD"/>
</dbReference>
<dbReference type="AlphaFoldDB" id="A0A1H6E499"/>
<dbReference type="Proteomes" id="UP000236754">
    <property type="component" value="Unassembled WGS sequence"/>
</dbReference>
<sequence>MTSTASTAFTASAASTAVPVLEVGGSHVTAAAVDPERATVIEGTRHRLPLRPDTGPEDFLAALAAAANGVLAAPALHTRALRDTWGVAVPGPFDYATGTARYRDVGKFAALDGLAVAEQLAPLLLRRPVRMRFLNDAHAFGLGAWLAGRPRERRFAAITLGTGVGSAFLDRGRAVVDGPDVPPEGRADLLTIDGRPLEDTVSTRALAARYTRRTGRPVDGLRGLSQRSARGDTAARTVMDDALRALGEALAPWLAAFEAGALVVGGSATAAWEQLGPPFTAGLTARRPELAAVDVTVRQDGEDAALLGAAEYALHG</sequence>
<protein>
    <submittedName>
        <fullName evidence="2">Glucokinase</fullName>
    </submittedName>
</protein>
<keyword evidence="2" id="KW-0808">Transferase</keyword>
<dbReference type="RefSeq" id="WP_103890157.1">
    <property type="nucleotide sequence ID" value="NZ_FNVU01000024.1"/>
</dbReference>